<dbReference type="Gene3D" id="1.25.10.10">
    <property type="entry name" value="Leucine-rich Repeat Variant"/>
    <property type="match status" value="2"/>
</dbReference>
<protein>
    <recommendedName>
        <fullName evidence="3">WAPL domain-containing protein</fullName>
    </recommendedName>
</protein>
<dbReference type="SUPFAM" id="SSF48371">
    <property type="entry name" value="ARM repeat"/>
    <property type="match status" value="1"/>
</dbReference>
<evidence type="ECO:0000259" key="3">
    <source>
        <dbReference type="PROSITE" id="PS51271"/>
    </source>
</evidence>
<reference evidence="4 5" key="1">
    <citation type="submission" date="2021-09" db="EMBL/GenBank/DDBJ databases">
        <title>Genomic insights and catalytic innovation underlie evolution of tropane alkaloids biosynthesis.</title>
        <authorList>
            <person name="Wang Y.-J."/>
            <person name="Tian T."/>
            <person name="Huang J.-P."/>
            <person name="Huang S.-X."/>
        </authorList>
    </citation>
    <scope>NUCLEOTIDE SEQUENCE [LARGE SCALE GENOMIC DNA]</scope>
    <source>
        <strain evidence="4">KIB-2018</strain>
        <tissue evidence="4">Leaf</tissue>
    </source>
</reference>
<dbReference type="Pfam" id="PF07814">
    <property type="entry name" value="WAPL"/>
    <property type="match status" value="1"/>
</dbReference>
<dbReference type="InterPro" id="IPR022771">
    <property type="entry name" value="WAPL_C"/>
</dbReference>
<dbReference type="InterPro" id="IPR012502">
    <property type="entry name" value="WAPL_dom"/>
</dbReference>
<sequence>MMVRTYGRRSRGDVAGGTYSDSLEDDFVSDQETQSQDFLNFSLASQESSSLWPSSTFDPDPYSFSNGVVSKESKKPKLERPAYSRTLMETQEFGEMMEHVDEVNFALDGLRKGQPLRIRRGSLLSLLSICGTPQQRRLFRAQGMAKTIIDAIMGLSFDDFSSNVAAAALFYVLTGDGQEDHLLESPSCIRFLIKLLKPIISATAENKARSIGNKLLGFRKDSDILRDSSKLAHSSSTAIVAKVQEILVSCKDMKLNGADSGLDRPELSAKWISLLIMEKACLSKISLEDTSGTARKMGGNFKEKLREQGGLDAVFEVAMNCHCVIESWSKHGLPLNKDQKLGLECLMLLLKCLKIMENATFLSKENQIHLLELKGEVDFHCSQFSFAKLTISIIKILSGLYVLKTSSSSSFDGKPSSVSDGTDRASDMLSSVDYNVESNELVPLSSSPHCCGEESISACGVSVSQRSTTRLRLPAGMSESTTLMDDACPLKVRVRSSMSSSCSDTPTNYSNGSSLISTDLKKRFGLVERSTLRKDSTCELLEDSQDPFAFDEDEFLPSKWELLHGRPKKSRNRNSLKVSRELGKKSQYQLMSQEETSNGHHCKLTSNKLKNQQFPQNSGCSATDEECSSLVEDCLLTAVKVLMNLTNDNPVGCQQIAACGGLETMSSLIAGHFPSFSSPLSFSNVMKDVTSTISPENQTEIHLNDQELDFLVAILGLLVNLVEKDGDNRSRLATASVSIPNSEGSENESHRDVIPLLCSIFLANQGAGDASAEENLVPWNDEAAMLQGEKEAEKMIVEAYAALLLAFLSTESGSIRSSIAGYLPNHNLSILVPVLERFVAFHLNLKMITPETHKMVNEVIESCRMP</sequence>
<comment type="caution">
    <text evidence="4">The sequence shown here is derived from an EMBL/GenBank/DDBJ whole genome shotgun (WGS) entry which is preliminary data.</text>
</comment>
<feature type="domain" description="WAPL" evidence="3">
    <location>
        <begin position="71"/>
        <end position="176"/>
    </location>
</feature>
<dbReference type="PROSITE" id="PS51271">
    <property type="entry name" value="WAPL"/>
    <property type="match status" value="1"/>
</dbReference>
<evidence type="ECO:0000313" key="4">
    <source>
        <dbReference type="EMBL" id="KAJ8761556.1"/>
    </source>
</evidence>
<evidence type="ECO:0000256" key="1">
    <source>
        <dbReference type="ARBA" id="ARBA00006854"/>
    </source>
</evidence>
<keyword evidence="5" id="KW-1185">Reference proteome</keyword>
<dbReference type="PANTHER" id="PTHR22100">
    <property type="entry name" value="WINGS APART-LIKE PROTEIN HOMOLOG"/>
    <property type="match status" value="1"/>
</dbReference>
<feature type="region of interest" description="Disordered" evidence="2">
    <location>
        <begin position="1"/>
        <end position="23"/>
    </location>
</feature>
<name>A0AAV8T483_9ROSI</name>
<comment type="similarity">
    <text evidence="1">Belongs to the WAPL family.</text>
</comment>
<dbReference type="Proteomes" id="UP001159364">
    <property type="component" value="Linkage Group LG06"/>
</dbReference>
<gene>
    <name evidence="4" type="ORF">K2173_004332</name>
</gene>
<proteinExistence type="inferred from homology"/>
<dbReference type="InterPro" id="IPR011989">
    <property type="entry name" value="ARM-like"/>
</dbReference>
<dbReference type="PANTHER" id="PTHR22100:SF13">
    <property type="entry name" value="WINGS APART-LIKE PROTEIN HOMOLOG"/>
    <property type="match status" value="1"/>
</dbReference>
<accession>A0AAV8T483</accession>
<evidence type="ECO:0000256" key="2">
    <source>
        <dbReference type="SAM" id="MobiDB-lite"/>
    </source>
</evidence>
<dbReference type="InterPro" id="IPR016024">
    <property type="entry name" value="ARM-type_fold"/>
</dbReference>
<dbReference type="FunFam" id="1.25.10.10:FF:000519">
    <property type="entry name" value="WAPL (Wings apart-like protein regulation of heterochromatin) protein"/>
    <property type="match status" value="1"/>
</dbReference>
<dbReference type="InterPro" id="IPR039874">
    <property type="entry name" value="WAPL"/>
</dbReference>
<evidence type="ECO:0000313" key="5">
    <source>
        <dbReference type="Proteomes" id="UP001159364"/>
    </source>
</evidence>
<dbReference type="AlphaFoldDB" id="A0AAV8T483"/>
<organism evidence="4 5">
    <name type="scientific">Erythroxylum novogranatense</name>
    <dbReference type="NCBI Taxonomy" id="1862640"/>
    <lineage>
        <taxon>Eukaryota</taxon>
        <taxon>Viridiplantae</taxon>
        <taxon>Streptophyta</taxon>
        <taxon>Embryophyta</taxon>
        <taxon>Tracheophyta</taxon>
        <taxon>Spermatophyta</taxon>
        <taxon>Magnoliopsida</taxon>
        <taxon>eudicotyledons</taxon>
        <taxon>Gunneridae</taxon>
        <taxon>Pentapetalae</taxon>
        <taxon>rosids</taxon>
        <taxon>fabids</taxon>
        <taxon>Malpighiales</taxon>
        <taxon>Erythroxylaceae</taxon>
        <taxon>Erythroxylum</taxon>
    </lineage>
</organism>
<dbReference type="EMBL" id="JAIWQS010000006">
    <property type="protein sequence ID" value="KAJ8761556.1"/>
    <property type="molecule type" value="Genomic_DNA"/>
</dbReference>